<proteinExistence type="predicted"/>
<comment type="caution">
    <text evidence="1">The sequence shown here is derived from an EMBL/GenBank/DDBJ whole genome shotgun (WGS) entry which is preliminary data.</text>
</comment>
<organism evidence="1 2">
    <name type="scientific">Dictyobacter alpinus</name>
    <dbReference type="NCBI Taxonomy" id="2014873"/>
    <lineage>
        <taxon>Bacteria</taxon>
        <taxon>Bacillati</taxon>
        <taxon>Chloroflexota</taxon>
        <taxon>Ktedonobacteria</taxon>
        <taxon>Ktedonobacterales</taxon>
        <taxon>Dictyobacteraceae</taxon>
        <taxon>Dictyobacter</taxon>
    </lineage>
</organism>
<dbReference type="EMBL" id="BIFT01000001">
    <property type="protein sequence ID" value="GCE27658.1"/>
    <property type="molecule type" value="Genomic_DNA"/>
</dbReference>
<protein>
    <submittedName>
        <fullName evidence="1">Uncharacterized protein</fullName>
    </submittedName>
</protein>
<name>A0A402B8H9_9CHLR</name>
<dbReference type="AlphaFoldDB" id="A0A402B8H9"/>
<sequence>MYSFYVLLARAAAAAKAVTYAEYVEITEGAAVTVANLLPSVATAFITTCAGGFTLFFYKDLANKLFPDRPTSDANGAAYANELSQNLSVACSSGSPDDSSGLCYDGGQDRTPGGTALGGTICGAVSPGASFDSVSGLCIGDDGSYSQPDGTNMGSCIIGFPTGRGNCITGDNNLYDPPGNPGGNANTAPDESCVNYLANGNANPCFQGFVLLDPSVTPTPPDTSDIWCVARSGVDWANWKYYQPSANFFGGIARYPVYCGIHPMDGSYFSSRYMLDMLLQNRNFSLLIR</sequence>
<evidence type="ECO:0000313" key="1">
    <source>
        <dbReference type="EMBL" id="GCE27658.1"/>
    </source>
</evidence>
<evidence type="ECO:0000313" key="2">
    <source>
        <dbReference type="Proteomes" id="UP000287171"/>
    </source>
</evidence>
<accession>A0A402B8H9</accession>
<keyword evidence="2" id="KW-1185">Reference proteome</keyword>
<gene>
    <name evidence="1" type="ORF">KDA_31420</name>
</gene>
<reference evidence="2" key="1">
    <citation type="submission" date="2018-12" db="EMBL/GenBank/DDBJ databases">
        <title>Tengunoibacter tsumagoiensis gen. nov., sp. nov., Dictyobacter kobayashii sp. nov., D. alpinus sp. nov., and D. joshuensis sp. nov. and description of Dictyobacteraceae fam. nov. within the order Ktedonobacterales isolated from Tengu-no-mugimeshi.</title>
        <authorList>
            <person name="Wang C.M."/>
            <person name="Zheng Y."/>
            <person name="Sakai Y."/>
            <person name="Toyoda A."/>
            <person name="Minakuchi Y."/>
            <person name="Abe K."/>
            <person name="Yokota A."/>
            <person name="Yabe S."/>
        </authorList>
    </citation>
    <scope>NUCLEOTIDE SEQUENCE [LARGE SCALE GENOMIC DNA]</scope>
    <source>
        <strain evidence="2">Uno16</strain>
    </source>
</reference>
<dbReference type="RefSeq" id="WP_126627970.1">
    <property type="nucleotide sequence ID" value="NZ_BIFT01000001.1"/>
</dbReference>
<dbReference type="Proteomes" id="UP000287171">
    <property type="component" value="Unassembled WGS sequence"/>
</dbReference>